<feature type="compositionally biased region" description="Low complexity" evidence="1">
    <location>
        <begin position="223"/>
        <end position="242"/>
    </location>
</feature>
<dbReference type="AlphaFoldDB" id="A0A8E2JQS9"/>
<feature type="transmembrane region" description="Helical" evidence="2">
    <location>
        <begin position="125"/>
        <end position="147"/>
    </location>
</feature>
<feature type="region of interest" description="Disordered" evidence="1">
    <location>
        <begin position="177"/>
        <end position="208"/>
    </location>
</feature>
<organism evidence="4 5">
    <name type="scientific">Glonium stellatum</name>
    <dbReference type="NCBI Taxonomy" id="574774"/>
    <lineage>
        <taxon>Eukaryota</taxon>
        <taxon>Fungi</taxon>
        <taxon>Dikarya</taxon>
        <taxon>Ascomycota</taxon>
        <taxon>Pezizomycotina</taxon>
        <taxon>Dothideomycetes</taxon>
        <taxon>Pleosporomycetidae</taxon>
        <taxon>Gloniales</taxon>
        <taxon>Gloniaceae</taxon>
        <taxon>Glonium</taxon>
    </lineage>
</organism>
<feature type="transmembrane region" description="Helical" evidence="2">
    <location>
        <begin position="87"/>
        <end position="105"/>
    </location>
</feature>
<keyword evidence="2" id="KW-0472">Membrane</keyword>
<dbReference type="Proteomes" id="UP000250140">
    <property type="component" value="Unassembled WGS sequence"/>
</dbReference>
<feature type="transmembrane region" description="Helical" evidence="2">
    <location>
        <begin position="12"/>
        <end position="36"/>
    </location>
</feature>
<evidence type="ECO:0000256" key="2">
    <source>
        <dbReference type="SAM" id="Phobius"/>
    </source>
</evidence>
<name>A0A8E2JQS9_9PEZI</name>
<accession>A0A8E2JQS9</accession>
<feature type="transmembrane region" description="Helical" evidence="2">
    <location>
        <begin position="48"/>
        <end position="67"/>
    </location>
</feature>
<dbReference type="EMBL" id="KV750244">
    <property type="protein sequence ID" value="OCL05659.1"/>
    <property type="molecule type" value="Genomic_DNA"/>
</dbReference>
<sequence>MVLSAKSLAGPGFIILNVLRVMNIIVLMAVIAASVVMLVKTSMMTRFFFFDAVSHVVTATVSMFLIASEVSLFRTYYARNWPLLSPAHGFVTLGVAMIVLGLNVLGSMNKEATSQQSLGLAFWRLVLASGILVFVVGFFNVIASYVFRDSEHGITARRVRSHGAVALSDQESAPKALSITTHTTGSSSSQQSNYSSPTKSPPRKHFSPARTFRNARQSLLPSYHSSSPLRVFNSSSDSSPNSKRSKRDSIGPRVPINISAPLNVNPQFAHLVRPDLAHHPSQRRPEETGLGF</sequence>
<evidence type="ECO:0000313" key="5">
    <source>
        <dbReference type="Proteomes" id="UP000250140"/>
    </source>
</evidence>
<dbReference type="OrthoDB" id="5327148at2759"/>
<evidence type="ECO:0000256" key="1">
    <source>
        <dbReference type="SAM" id="MobiDB-lite"/>
    </source>
</evidence>
<dbReference type="Pfam" id="PF24535">
    <property type="entry name" value="DUF7598"/>
    <property type="match status" value="1"/>
</dbReference>
<dbReference type="InterPro" id="IPR056019">
    <property type="entry name" value="DUF7598"/>
</dbReference>
<keyword evidence="5" id="KW-1185">Reference proteome</keyword>
<gene>
    <name evidence="4" type="ORF">AOQ84DRAFT_93692</name>
</gene>
<feature type="region of interest" description="Disordered" evidence="1">
    <location>
        <begin position="273"/>
        <end position="292"/>
    </location>
</feature>
<reference evidence="4 5" key="1">
    <citation type="journal article" date="2016" name="Nat. Commun.">
        <title>Ectomycorrhizal ecology is imprinted in the genome of the dominant symbiotic fungus Cenococcum geophilum.</title>
        <authorList>
            <consortium name="DOE Joint Genome Institute"/>
            <person name="Peter M."/>
            <person name="Kohler A."/>
            <person name="Ohm R.A."/>
            <person name="Kuo A."/>
            <person name="Krutzmann J."/>
            <person name="Morin E."/>
            <person name="Arend M."/>
            <person name="Barry K.W."/>
            <person name="Binder M."/>
            <person name="Choi C."/>
            <person name="Clum A."/>
            <person name="Copeland A."/>
            <person name="Grisel N."/>
            <person name="Haridas S."/>
            <person name="Kipfer T."/>
            <person name="LaButti K."/>
            <person name="Lindquist E."/>
            <person name="Lipzen A."/>
            <person name="Maire R."/>
            <person name="Meier B."/>
            <person name="Mihaltcheva S."/>
            <person name="Molinier V."/>
            <person name="Murat C."/>
            <person name="Poggeler S."/>
            <person name="Quandt C.A."/>
            <person name="Sperisen C."/>
            <person name="Tritt A."/>
            <person name="Tisserant E."/>
            <person name="Crous P.W."/>
            <person name="Henrissat B."/>
            <person name="Nehls U."/>
            <person name="Egli S."/>
            <person name="Spatafora J.W."/>
            <person name="Grigoriev I.V."/>
            <person name="Martin F.M."/>
        </authorList>
    </citation>
    <scope>NUCLEOTIDE SEQUENCE [LARGE SCALE GENOMIC DNA]</scope>
    <source>
        <strain evidence="4 5">CBS 207.34</strain>
    </source>
</reference>
<evidence type="ECO:0000259" key="3">
    <source>
        <dbReference type="Pfam" id="PF24535"/>
    </source>
</evidence>
<feature type="compositionally biased region" description="Low complexity" evidence="1">
    <location>
        <begin position="178"/>
        <end position="198"/>
    </location>
</feature>
<keyword evidence="2" id="KW-0812">Transmembrane</keyword>
<proteinExistence type="predicted"/>
<keyword evidence="2" id="KW-1133">Transmembrane helix</keyword>
<protein>
    <recommendedName>
        <fullName evidence="3">DUF7598 domain-containing protein</fullName>
    </recommendedName>
</protein>
<feature type="domain" description="DUF7598" evidence="3">
    <location>
        <begin position="12"/>
        <end position="146"/>
    </location>
</feature>
<evidence type="ECO:0000313" key="4">
    <source>
        <dbReference type="EMBL" id="OCL05659.1"/>
    </source>
</evidence>
<feature type="region of interest" description="Disordered" evidence="1">
    <location>
        <begin position="223"/>
        <end position="263"/>
    </location>
</feature>